<proteinExistence type="predicted"/>
<comment type="caution">
    <text evidence="4">The sequence shown here is derived from an EMBL/GenBank/DDBJ whole genome shotgun (WGS) entry which is preliminary data.</text>
</comment>
<dbReference type="EMBL" id="JBHXIJ010000274">
    <property type="protein sequence ID" value="MFD5102683.1"/>
    <property type="molecule type" value="Genomic_DNA"/>
</dbReference>
<feature type="region of interest" description="Disordered" evidence="1">
    <location>
        <begin position="41"/>
        <end position="153"/>
    </location>
</feature>
<feature type="compositionally biased region" description="Gly residues" evidence="1">
    <location>
        <begin position="139"/>
        <end position="148"/>
    </location>
</feature>
<protein>
    <submittedName>
        <fullName evidence="4">Excalibur calcium-binding protein</fullName>
    </submittedName>
</protein>
<feature type="transmembrane region" description="Helical" evidence="2">
    <location>
        <begin position="157"/>
        <end position="176"/>
    </location>
</feature>
<evidence type="ECO:0000256" key="3">
    <source>
        <dbReference type="SAM" id="SignalP"/>
    </source>
</evidence>
<evidence type="ECO:0000313" key="5">
    <source>
        <dbReference type="Proteomes" id="UP001598448"/>
    </source>
</evidence>
<gene>
    <name evidence="4" type="ORF">ACFWJN_27435</name>
</gene>
<keyword evidence="5" id="KW-1185">Reference proteome</keyword>
<feature type="chain" id="PRO_5047148847" evidence="3">
    <location>
        <begin position="27"/>
        <end position="186"/>
    </location>
</feature>
<dbReference type="Proteomes" id="UP001598448">
    <property type="component" value="Unassembled WGS sequence"/>
</dbReference>
<feature type="compositionally biased region" description="Low complexity" evidence="1">
    <location>
        <begin position="78"/>
        <end position="136"/>
    </location>
</feature>
<evidence type="ECO:0000256" key="1">
    <source>
        <dbReference type="SAM" id="MobiDB-lite"/>
    </source>
</evidence>
<sequence length="186" mass="18636">MNLRTAAAAVVLAAAATLPLSGVSYAQPDLDCSDFTYQEEAQAEFDRDRSDPYRLDEDPGDDDEIACEALPSRGEIGTATTAPRPAVTVTTTTTATAPASPTTPAATATATATPATPTVTASATTAAPVQPTASPTLGVRGGEGGTMEGGSSTTETALGIGLTAAAAALTVALVAARRRRRQAKDV</sequence>
<evidence type="ECO:0000313" key="4">
    <source>
        <dbReference type="EMBL" id="MFD5102683.1"/>
    </source>
</evidence>
<feature type="signal peptide" evidence="3">
    <location>
        <begin position="1"/>
        <end position="26"/>
    </location>
</feature>
<name>A0ABW6FSK7_9ACTN</name>
<reference evidence="4 5" key="1">
    <citation type="submission" date="2024-09" db="EMBL/GenBank/DDBJ databases">
        <title>The Natural Products Discovery Center: Release of the First 8490 Sequenced Strains for Exploring Actinobacteria Biosynthetic Diversity.</title>
        <authorList>
            <person name="Kalkreuter E."/>
            <person name="Kautsar S.A."/>
            <person name="Yang D."/>
            <person name="Bader C.D."/>
            <person name="Teijaro C.N."/>
            <person name="Fluegel L."/>
            <person name="Davis C.M."/>
            <person name="Simpson J.R."/>
            <person name="Lauterbach L."/>
            <person name="Steele A.D."/>
            <person name="Gui C."/>
            <person name="Meng S."/>
            <person name="Li G."/>
            <person name="Viehrig K."/>
            <person name="Ye F."/>
            <person name="Su P."/>
            <person name="Kiefer A.F."/>
            <person name="Nichols A."/>
            <person name="Cepeda A.J."/>
            <person name="Yan W."/>
            <person name="Fan B."/>
            <person name="Jiang Y."/>
            <person name="Adhikari A."/>
            <person name="Zheng C.-J."/>
            <person name="Schuster L."/>
            <person name="Cowan T.M."/>
            <person name="Smanski M.J."/>
            <person name="Chevrette M.G."/>
            <person name="De Carvalho L.P.S."/>
            <person name="Shen B."/>
        </authorList>
    </citation>
    <scope>NUCLEOTIDE SEQUENCE [LARGE SCALE GENOMIC DNA]</scope>
    <source>
        <strain evidence="4 5">NPDC058348</strain>
    </source>
</reference>
<accession>A0ABW6FSK7</accession>
<keyword evidence="2" id="KW-0472">Membrane</keyword>
<dbReference type="RefSeq" id="WP_386719933.1">
    <property type="nucleotide sequence ID" value="NZ_JBHXIJ010000274.1"/>
</dbReference>
<keyword evidence="3" id="KW-0732">Signal</keyword>
<keyword evidence="2" id="KW-1133">Transmembrane helix</keyword>
<organism evidence="4 5">
    <name type="scientific">Streptomyces albidochromogenes</name>
    <dbReference type="NCBI Taxonomy" id="329524"/>
    <lineage>
        <taxon>Bacteria</taxon>
        <taxon>Bacillati</taxon>
        <taxon>Actinomycetota</taxon>
        <taxon>Actinomycetes</taxon>
        <taxon>Kitasatosporales</taxon>
        <taxon>Streptomycetaceae</taxon>
        <taxon>Streptomyces</taxon>
    </lineage>
</organism>
<feature type="compositionally biased region" description="Basic and acidic residues" evidence="1">
    <location>
        <begin position="44"/>
        <end position="57"/>
    </location>
</feature>
<keyword evidence="2" id="KW-0812">Transmembrane</keyword>
<evidence type="ECO:0000256" key="2">
    <source>
        <dbReference type="SAM" id="Phobius"/>
    </source>
</evidence>